<sequence length="73" mass="8096">MPSFKDATPGVQEQASSNYAQTMEQNIEQSRAGNKVAAHGRAIRQLRESMEMEKAKTSDEESLQIESAPKVEN</sequence>
<proteinExistence type="predicted"/>
<evidence type="ECO:0000313" key="3">
    <source>
        <dbReference type="Proteomes" id="UP001497444"/>
    </source>
</evidence>
<name>A0ABP0VJ40_9BRYO</name>
<comment type="caution">
    <text evidence="2">The sequence shown here is derived from an EMBL/GenBank/DDBJ whole genome shotgun (WGS) entry which is preliminary data.</text>
</comment>
<dbReference type="EMBL" id="CAXAQS010000994">
    <property type="protein sequence ID" value="CAK9254207.1"/>
    <property type="molecule type" value="Genomic_DNA"/>
</dbReference>
<accession>A0ABP0VJ40</accession>
<reference evidence="2" key="1">
    <citation type="submission" date="2024-02" db="EMBL/GenBank/DDBJ databases">
        <authorList>
            <consortium name="ELIXIR-Norway"/>
            <consortium name="Elixir Norway"/>
        </authorList>
    </citation>
    <scope>NUCLEOTIDE SEQUENCE</scope>
</reference>
<evidence type="ECO:0000313" key="2">
    <source>
        <dbReference type="EMBL" id="CAK9254207.1"/>
    </source>
</evidence>
<evidence type="ECO:0000256" key="1">
    <source>
        <dbReference type="SAM" id="MobiDB-lite"/>
    </source>
</evidence>
<feature type="region of interest" description="Disordered" evidence="1">
    <location>
        <begin position="1"/>
        <end position="73"/>
    </location>
</feature>
<dbReference type="Proteomes" id="UP001497444">
    <property type="component" value="Unassembled WGS sequence"/>
</dbReference>
<feature type="compositionally biased region" description="Basic and acidic residues" evidence="1">
    <location>
        <begin position="45"/>
        <end position="59"/>
    </location>
</feature>
<organism evidence="2 3">
    <name type="scientific">Sphagnum jensenii</name>
    <dbReference type="NCBI Taxonomy" id="128206"/>
    <lineage>
        <taxon>Eukaryota</taxon>
        <taxon>Viridiplantae</taxon>
        <taxon>Streptophyta</taxon>
        <taxon>Embryophyta</taxon>
        <taxon>Bryophyta</taxon>
        <taxon>Sphagnophytina</taxon>
        <taxon>Sphagnopsida</taxon>
        <taxon>Sphagnales</taxon>
        <taxon>Sphagnaceae</taxon>
        <taxon>Sphagnum</taxon>
    </lineage>
</organism>
<protein>
    <submittedName>
        <fullName evidence="2">Uncharacterized protein</fullName>
    </submittedName>
</protein>
<keyword evidence="3" id="KW-1185">Reference proteome</keyword>
<gene>
    <name evidence="2" type="ORF">CSSPJE1EN1_LOCUS29585</name>
</gene>
<feature type="compositionally biased region" description="Polar residues" evidence="1">
    <location>
        <begin position="11"/>
        <end position="32"/>
    </location>
</feature>